<dbReference type="PANTHER" id="PTHR22926">
    <property type="entry name" value="PHOSPHO-N-ACETYLMURAMOYL-PENTAPEPTIDE-TRANSFERASE"/>
    <property type="match status" value="1"/>
</dbReference>
<feature type="transmembrane region" description="Helical" evidence="8">
    <location>
        <begin position="75"/>
        <end position="93"/>
    </location>
</feature>
<evidence type="ECO:0000256" key="6">
    <source>
        <dbReference type="ARBA" id="ARBA00023136"/>
    </source>
</evidence>
<sequence length="339" mass="36008">MTVTTMALLFAGSFLASLLFCGWARLYLLQRKVLDRPVERSVHRVPTPRGAGLAVVPILTLLWLFLPAFDPGAMALPWMLVIGTVLVAIVSWIDDLHGLPALPRLGVQALAVVLGLVALAQLPPVFQGWLPRPLDLALSGLLWLWFVNLFNFMDGSDAVAGGQALTIGLGLAAIAIDQGWVTGLTAAQGLALGGVALGFLFWNRPPAKIFLGDVGSIPLGYLIGWLLLWAASEGAWAAALILPAWFLADTTLTLIKRAWRRAPLLESHAEHSNSAAIKLGHSQARVAGLALVANGALALLALGAERDQQALGLVGAAATVWLLMRKLKHPPKPPPVPVE</sequence>
<feature type="transmembrane region" description="Helical" evidence="8">
    <location>
        <begin position="182"/>
        <end position="202"/>
    </location>
</feature>
<feature type="transmembrane region" description="Helical" evidence="8">
    <location>
        <begin position="134"/>
        <end position="151"/>
    </location>
</feature>
<feature type="transmembrane region" description="Helical" evidence="8">
    <location>
        <begin position="6"/>
        <end position="29"/>
    </location>
</feature>
<reference evidence="9 10" key="1">
    <citation type="submission" date="2019-08" db="EMBL/GenBank/DDBJ databases">
        <title>Hyperibacter terrae gen. nov., sp. nov. and Hyperibacter viscosus sp. nov., two new members in the family Rhodospirillaceae isolated from the rhizosphere of Hypericum perforatum.</title>
        <authorList>
            <person name="Noviana Z."/>
        </authorList>
    </citation>
    <scope>NUCLEOTIDE SEQUENCE [LARGE SCALE GENOMIC DNA]</scope>
    <source>
        <strain evidence="9 10">R5913</strain>
    </source>
</reference>
<dbReference type="AlphaFoldDB" id="A0A5J6MQM5"/>
<protein>
    <submittedName>
        <fullName evidence="9">Glycosyl transferase</fullName>
    </submittedName>
</protein>
<dbReference type="OrthoDB" id="9783652at2"/>
<name>A0A5J6MQM5_9PROT</name>
<dbReference type="CDD" id="cd06854">
    <property type="entry name" value="GT_WbpL_WbcO_like"/>
    <property type="match status" value="1"/>
</dbReference>
<dbReference type="GO" id="GO:0009103">
    <property type="term" value="P:lipopolysaccharide biosynthetic process"/>
    <property type="evidence" value="ECO:0007669"/>
    <property type="project" value="TreeGrafter"/>
</dbReference>
<gene>
    <name evidence="9" type="ORF">FRZ44_52970</name>
</gene>
<comment type="cofactor">
    <cofactor evidence="7">
        <name>Mg(2+)</name>
        <dbReference type="ChEBI" id="CHEBI:18420"/>
    </cofactor>
</comment>
<feature type="transmembrane region" description="Helical" evidence="8">
    <location>
        <begin position="105"/>
        <end position="122"/>
    </location>
</feature>
<comment type="subcellular location">
    <subcellularLocation>
        <location evidence="1">Cell membrane</location>
        <topology evidence="1">Multi-pass membrane protein</topology>
    </subcellularLocation>
</comment>
<dbReference type="RefSeq" id="WP_151179992.1">
    <property type="nucleotide sequence ID" value="NZ_CP042906.1"/>
</dbReference>
<dbReference type="KEGG" id="htq:FRZ44_52970"/>
<keyword evidence="7" id="KW-0479">Metal-binding</keyword>
<dbReference type="GO" id="GO:0016780">
    <property type="term" value="F:phosphotransferase activity, for other substituted phosphate groups"/>
    <property type="evidence" value="ECO:0007669"/>
    <property type="project" value="InterPro"/>
</dbReference>
<dbReference type="EMBL" id="CP042906">
    <property type="protein sequence ID" value="QEX19982.1"/>
    <property type="molecule type" value="Genomic_DNA"/>
</dbReference>
<feature type="transmembrane region" description="Helical" evidence="8">
    <location>
        <begin position="158"/>
        <end position="176"/>
    </location>
</feature>
<feature type="transmembrane region" description="Helical" evidence="8">
    <location>
        <begin position="50"/>
        <end position="69"/>
    </location>
</feature>
<keyword evidence="5 8" id="KW-1133">Transmembrane helix</keyword>
<evidence type="ECO:0000256" key="2">
    <source>
        <dbReference type="ARBA" id="ARBA00022475"/>
    </source>
</evidence>
<evidence type="ECO:0000256" key="4">
    <source>
        <dbReference type="ARBA" id="ARBA00022692"/>
    </source>
</evidence>
<feature type="binding site" evidence="7">
    <location>
        <position position="213"/>
    </location>
    <ligand>
        <name>Mg(2+)</name>
        <dbReference type="ChEBI" id="CHEBI:18420"/>
    </ligand>
</feature>
<keyword evidence="10" id="KW-1185">Reference proteome</keyword>
<evidence type="ECO:0000313" key="10">
    <source>
        <dbReference type="Proteomes" id="UP000326202"/>
    </source>
</evidence>
<feature type="transmembrane region" description="Helical" evidence="8">
    <location>
        <begin position="209"/>
        <end position="229"/>
    </location>
</feature>
<evidence type="ECO:0000256" key="5">
    <source>
        <dbReference type="ARBA" id="ARBA00022989"/>
    </source>
</evidence>
<keyword evidence="4 8" id="KW-0812">Transmembrane</keyword>
<dbReference type="GO" id="GO:0071555">
    <property type="term" value="P:cell wall organization"/>
    <property type="evidence" value="ECO:0007669"/>
    <property type="project" value="TreeGrafter"/>
</dbReference>
<proteinExistence type="predicted"/>
<evidence type="ECO:0000256" key="1">
    <source>
        <dbReference type="ARBA" id="ARBA00004651"/>
    </source>
</evidence>
<evidence type="ECO:0000256" key="8">
    <source>
        <dbReference type="SAM" id="Phobius"/>
    </source>
</evidence>
<feature type="binding site" evidence="7">
    <location>
        <position position="151"/>
    </location>
    <ligand>
        <name>Mg(2+)</name>
        <dbReference type="ChEBI" id="CHEBI:18420"/>
    </ligand>
</feature>
<keyword evidence="3 9" id="KW-0808">Transferase</keyword>
<keyword evidence="7" id="KW-0460">Magnesium</keyword>
<dbReference type="GO" id="GO:0044038">
    <property type="term" value="P:cell wall macromolecule biosynthetic process"/>
    <property type="evidence" value="ECO:0007669"/>
    <property type="project" value="TreeGrafter"/>
</dbReference>
<keyword evidence="6 8" id="KW-0472">Membrane</keyword>
<dbReference type="GO" id="GO:0046872">
    <property type="term" value="F:metal ion binding"/>
    <property type="evidence" value="ECO:0007669"/>
    <property type="project" value="UniProtKB-KW"/>
</dbReference>
<accession>A0A5J6MQM5</accession>
<dbReference type="GO" id="GO:0005886">
    <property type="term" value="C:plasma membrane"/>
    <property type="evidence" value="ECO:0007669"/>
    <property type="project" value="UniProtKB-SubCell"/>
</dbReference>
<organism evidence="9 10">
    <name type="scientific">Hypericibacter terrae</name>
    <dbReference type="NCBI Taxonomy" id="2602015"/>
    <lineage>
        <taxon>Bacteria</taxon>
        <taxon>Pseudomonadati</taxon>
        <taxon>Pseudomonadota</taxon>
        <taxon>Alphaproteobacteria</taxon>
        <taxon>Rhodospirillales</taxon>
        <taxon>Dongiaceae</taxon>
        <taxon>Hypericibacter</taxon>
    </lineage>
</organism>
<dbReference type="InterPro" id="IPR000715">
    <property type="entry name" value="Glycosyl_transferase_4"/>
</dbReference>
<evidence type="ECO:0000256" key="7">
    <source>
        <dbReference type="PIRSR" id="PIRSR600715-1"/>
    </source>
</evidence>
<keyword evidence="2" id="KW-1003">Cell membrane</keyword>
<dbReference type="PANTHER" id="PTHR22926:SF3">
    <property type="entry name" value="UNDECAPRENYL-PHOSPHATE ALPHA-N-ACETYLGLUCOSAMINYL 1-PHOSPHATE TRANSFERASE"/>
    <property type="match status" value="1"/>
</dbReference>
<evidence type="ECO:0000313" key="9">
    <source>
        <dbReference type="EMBL" id="QEX19982.1"/>
    </source>
</evidence>
<evidence type="ECO:0000256" key="3">
    <source>
        <dbReference type="ARBA" id="ARBA00022679"/>
    </source>
</evidence>
<feature type="transmembrane region" description="Helical" evidence="8">
    <location>
        <begin position="235"/>
        <end position="255"/>
    </location>
</feature>
<dbReference type="Pfam" id="PF00953">
    <property type="entry name" value="Glycos_transf_4"/>
    <property type="match status" value="1"/>
</dbReference>
<dbReference type="Proteomes" id="UP000326202">
    <property type="component" value="Chromosome"/>
</dbReference>